<proteinExistence type="predicted"/>
<dbReference type="EMBL" id="KB446556">
    <property type="protein sequence ID" value="EME86244.1"/>
    <property type="molecule type" value="Genomic_DNA"/>
</dbReference>
<dbReference type="VEuPathDB" id="FungiDB:MYCFIDRAFT_151261"/>
<dbReference type="Proteomes" id="UP000016932">
    <property type="component" value="Unassembled WGS sequence"/>
</dbReference>
<dbReference type="InterPro" id="IPR014500">
    <property type="entry name" value="UCP019307_cupin"/>
</dbReference>
<dbReference type="OrthoDB" id="2589563at2759"/>
<dbReference type="HOGENOM" id="CLU_084522_3_0_1"/>
<dbReference type="InterPro" id="IPR011051">
    <property type="entry name" value="RmlC_Cupin_sf"/>
</dbReference>
<dbReference type="SUPFAM" id="SSF51182">
    <property type="entry name" value="RmlC-like cupins"/>
    <property type="match status" value="1"/>
</dbReference>
<sequence length="180" mass="19727">MALKLTPLKDLRVLKHQIPSHGLTPNTSIQNKPLLLYKSAFPRSTTASEIESHLSSIGVATPQWRYTMYSTSHFHSTSHEVLSISHGKARLCFGHEDNASKVETEVEKGDVIVVPAGVAHRLVEEDLSGGFEMVGSYPTGCNCDMCYGKKGEEGRVEKIKTLGWFVGDPIYGDEGPVLDV</sequence>
<dbReference type="PANTHER" id="PTHR36448:SF3">
    <property type="entry name" value="CUPIN TYPE-2 DOMAIN-CONTAINING PROTEIN"/>
    <property type="match status" value="1"/>
</dbReference>
<dbReference type="InterPro" id="IPR047121">
    <property type="entry name" value="YjiB-like"/>
</dbReference>
<organism evidence="2 3">
    <name type="scientific">Pseudocercospora fijiensis (strain CIRAD86)</name>
    <name type="common">Black leaf streak disease fungus</name>
    <name type="synonym">Mycosphaerella fijiensis</name>
    <dbReference type="NCBI Taxonomy" id="383855"/>
    <lineage>
        <taxon>Eukaryota</taxon>
        <taxon>Fungi</taxon>
        <taxon>Dikarya</taxon>
        <taxon>Ascomycota</taxon>
        <taxon>Pezizomycotina</taxon>
        <taxon>Dothideomycetes</taxon>
        <taxon>Dothideomycetidae</taxon>
        <taxon>Mycosphaerellales</taxon>
        <taxon>Mycosphaerellaceae</taxon>
        <taxon>Pseudocercospora</taxon>
    </lineage>
</organism>
<accession>M3A549</accession>
<evidence type="ECO:0000259" key="1">
    <source>
        <dbReference type="Pfam" id="PF00190"/>
    </source>
</evidence>
<evidence type="ECO:0000313" key="2">
    <source>
        <dbReference type="EMBL" id="EME86244.1"/>
    </source>
</evidence>
<feature type="domain" description="Cupin type-1" evidence="1">
    <location>
        <begin position="73"/>
        <end position="120"/>
    </location>
</feature>
<dbReference type="PANTHER" id="PTHR36448">
    <property type="entry name" value="BLR7373 PROTEIN"/>
    <property type="match status" value="1"/>
</dbReference>
<keyword evidence="3" id="KW-1185">Reference proteome</keyword>
<dbReference type="eggNOG" id="ENOG502RXFP">
    <property type="taxonomic scope" value="Eukaryota"/>
</dbReference>
<dbReference type="RefSeq" id="XP_007923589.1">
    <property type="nucleotide sequence ID" value="XM_007925398.1"/>
</dbReference>
<dbReference type="InterPro" id="IPR014710">
    <property type="entry name" value="RmlC-like_jellyroll"/>
</dbReference>
<dbReference type="CDD" id="cd02219">
    <property type="entry name" value="cupin_YjlB-like"/>
    <property type="match status" value="1"/>
</dbReference>
<dbReference type="KEGG" id="pfj:MYCFIDRAFT_151261"/>
<dbReference type="Gene3D" id="2.60.120.10">
    <property type="entry name" value="Jelly Rolls"/>
    <property type="match status" value="1"/>
</dbReference>
<dbReference type="PIRSF" id="PIRSF019307">
    <property type="entry name" value="UCP019307"/>
    <property type="match status" value="1"/>
</dbReference>
<name>M3A549_PSEFD</name>
<dbReference type="Pfam" id="PF00190">
    <property type="entry name" value="Cupin_1"/>
    <property type="match status" value="1"/>
</dbReference>
<dbReference type="STRING" id="383855.M3A549"/>
<reference evidence="2 3" key="1">
    <citation type="journal article" date="2012" name="PLoS Pathog.">
        <title>Diverse lifestyles and strategies of plant pathogenesis encoded in the genomes of eighteen Dothideomycetes fungi.</title>
        <authorList>
            <person name="Ohm R.A."/>
            <person name="Feau N."/>
            <person name="Henrissat B."/>
            <person name="Schoch C.L."/>
            <person name="Horwitz B.A."/>
            <person name="Barry K.W."/>
            <person name="Condon B.J."/>
            <person name="Copeland A.C."/>
            <person name="Dhillon B."/>
            <person name="Glaser F."/>
            <person name="Hesse C.N."/>
            <person name="Kosti I."/>
            <person name="LaButti K."/>
            <person name="Lindquist E.A."/>
            <person name="Lucas S."/>
            <person name="Salamov A.A."/>
            <person name="Bradshaw R.E."/>
            <person name="Ciuffetti L."/>
            <person name="Hamelin R.C."/>
            <person name="Kema G.H.J."/>
            <person name="Lawrence C."/>
            <person name="Scott J.A."/>
            <person name="Spatafora J.W."/>
            <person name="Turgeon B.G."/>
            <person name="de Wit P.J.G.M."/>
            <person name="Zhong S."/>
            <person name="Goodwin S.B."/>
            <person name="Grigoriev I.V."/>
        </authorList>
    </citation>
    <scope>NUCLEOTIDE SEQUENCE [LARGE SCALE GENOMIC DNA]</scope>
    <source>
        <strain evidence="2 3">CIRAD86</strain>
    </source>
</reference>
<evidence type="ECO:0000313" key="3">
    <source>
        <dbReference type="Proteomes" id="UP000016932"/>
    </source>
</evidence>
<gene>
    <name evidence="2" type="ORF">MYCFIDRAFT_151261</name>
</gene>
<protein>
    <recommendedName>
        <fullName evidence="1">Cupin type-1 domain-containing protein</fullName>
    </recommendedName>
</protein>
<dbReference type="GeneID" id="19331545"/>
<dbReference type="AlphaFoldDB" id="M3A549"/>
<dbReference type="InterPro" id="IPR006045">
    <property type="entry name" value="Cupin_1"/>
</dbReference>